<keyword evidence="4" id="KW-1185">Reference proteome</keyword>
<dbReference type="Pfam" id="PF00501">
    <property type="entry name" value="AMP-binding"/>
    <property type="match status" value="2"/>
</dbReference>
<feature type="domain" description="AMP-dependent synthetase/ligase" evidence="1">
    <location>
        <begin position="1"/>
        <end position="255"/>
    </location>
</feature>
<reference evidence="3 4" key="1">
    <citation type="journal article" date="2005" name="PLoS Biol.">
        <title>The genomes of Oryza sativa: a history of duplications.</title>
        <authorList>
            <person name="Yu J."/>
            <person name="Wang J."/>
            <person name="Lin W."/>
            <person name="Li S."/>
            <person name="Li H."/>
            <person name="Zhou J."/>
            <person name="Ni P."/>
            <person name="Dong W."/>
            <person name="Hu S."/>
            <person name="Zeng C."/>
            <person name="Zhang J."/>
            <person name="Zhang Y."/>
            <person name="Li R."/>
            <person name="Xu Z."/>
            <person name="Li S."/>
            <person name="Li X."/>
            <person name="Zheng H."/>
            <person name="Cong L."/>
            <person name="Lin L."/>
            <person name="Yin J."/>
            <person name="Geng J."/>
            <person name="Li G."/>
            <person name="Shi J."/>
            <person name="Liu J."/>
            <person name="Lv H."/>
            <person name="Li J."/>
            <person name="Wang J."/>
            <person name="Deng Y."/>
            <person name="Ran L."/>
            <person name="Shi X."/>
            <person name="Wang X."/>
            <person name="Wu Q."/>
            <person name="Li C."/>
            <person name="Ren X."/>
            <person name="Wang J."/>
            <person name="Wang X."/>
            <person name="Li D."/>
            <person name="Liu D."/>
            <person name="Zhang X."/>
            <person name="Ji Z."/>
            <person name="Zhao W."/>
            <person name="Sun Y."/>
            <person name="Zhang Z."/>
            <person name="Bao J."/>
            <person name="Han Y."/>
            <person name="Dong L."/>
            <person name="Ji J."/>
            <person name="Chen P."/>
            <person name="Wu S."/>
            <person name="Liu J."/>
            <person name="Xiao Y."/>
            <person name="Bu D."/>
            <person name="Tan J."/>
            <person name="Yang L."/>
            <person name="Ye C."/>
            <person name="Zhang J."/>
            <person name="Xu J."/>
            <person name="Zhou Y."/>
            <person name="Yu Y."/>
            <person name="Zhang B."/>
            <person name="Zhuang S."/>
            <person name="Wei H."/>
            <person name="Liu B."/>
            <person name="Lei M."/>
            <person name="Yu H."/>
            <person name="Li Y."/>
            <person name="Xu H."/>
            <person name="Wei S."/>
            <person name="He X."/>
            <person name="Fang L."/>
            <person name="Zhang Z."/>
            <person name="Zhang Y."/>
            <person name="Huang X."/>
            <person name="Su Z."/>
            <person name="Tong W."/>
            <person name="Li J."/>
            <person name="Tong Z."/>
            <person name="Li S."/>
            <person name="Ye J."/>
            <person name="Wang L."/>
            <person name="Fang L."/>
            <person name="Lei T."/>
            <person name="Chen C."/>
            <person name="Chen H."/>
            <person name="Xu Z."/>
            <person name="Li H."/>
            <person name="Huang H."/>
            <person name="Zhang F."/>
            <person name="Xu H."/>
            <person name="Li N."/>
            <person name="Zhao C."/>
            <person name="Li S."/>
            <person name="Dong L."/>
            <person name="Huang Y."/>
            <person name="Li L."/>
            <person name="Xi Y."/>
            <person name="Qi Q."/>
            <person name="Li W."/>
            <person name="Zhang B."/>
            <person name="Hu W."/>
            <person name="Zhang Y."/>
            <person name="Tian X."/>
            <person name="Jiao Y."/>
            <person name="Liang X."/>
            <person name="Jin J."/>
            <person name="Gao L."/>
            <person name="Zheng W."/>
            <person name="Hao B."/>
            <person name="Liu S."/>
            <person name="Wang W."/>
            <person name="Yuan L."/>
            <person name="Cao M."/>
            <person name="McDermott J."/>
            <person name="Samudrala R."/>
            <person name="Wang J."/>
            <person name="Wong G.K."/>
            <person name="Yang H."/>
        </authorList>
    </citation>
    <scope>NUCLEOTIDE SEQUENCE [LARGE SCALE GENOMIC DNA]</scope>
    <source>
        <strain evidence="4">cv. 93-11</strain>
    </source>
</reference>
<gene>
    <name evidence="3" type="ORF">OsI_36493</name>
</gene>
<dbReference type="GO" id="GO:0016020">
    <property type="term" value="C:membrane"/>
    <property type="evidence" value="ECO:0007669"/>
    <property type="project" value="TreeGrafter"/>
</dbReference>
<dbReference type="Gene3D" id="3.40.50.12780">
    <property type="entry name" value="N-terminal domain of ligase-like"/>
    <property type="match status" value="2"/>
</dbReference>
<dbReference type="Proteomes" id="UP000007015">
    <property type="component" value="Chromosome 11"/>
</dbReference>
<dbReference type="GO" id="GO:0010025">
    <property type="term" value="P:wax biosynthetic process"/>
    <property type="evidence" value="ECO:0007669"/>
    <property type="project" value="TreeGrafter"/>
</dbReference>
<evidence type="ECO:0000313" key="3">
    <source>
        <dbReference type="EMBL" id="EEC68358.1"/>
    </source>
</evidence>
<feature type="domain" description="AMP-dependent synthetase/ligase" evidence="1">
    <location>
        <begin position="432"/>
        <end position="535"/>
    </location>
</feature>
<dbReference type="PANTHER" id="PTHR43272:SF4">
    <property type="entry name" value="LONG CHAIN ACYL-COA SYNTHETASE 2"/>
    <property type="match status" value="1"/>
</dbReference>
<dbReference type="HOGENOM" id="CLU_386064_0_0_1"/>
<dbReference type="Pfam" id="PF13193">
    <property type="entry name" value="AMP-binding_C"/>
    <property type="match status" value="2"/>
</dbReference>
<dbReference type="EMBL" id="CM000136">
    <property type="protein sequence ID" value="EEC68358.1"/>
    <property type="molecule type" value="Genomic_DNA"/>
</dbReference>
<dbReference type="GO" id="GO:0010143">
    <property type="term" value="P:cutin biosynthetic process"/>
    <property type="evidence" value="ECO:0007669"/>
    <property type="project" value="TreeGrafter"/>
</dbReference>
<dbReference type="GO" id="GO:0004467">
    <property type="term" value="F:long-chain fatty acid-CoA ligase activity"/>
    <property type="evidence" value="ECO:0007669"/>
    <property type="project" value="TreeGrafter"/>
</dbReference>
<dbReference type="InterPro" id="IPR025110">
    <property type="entry name" value="AMP-bd_C"/>
</dbReference>
<organism evidence="3 4">
    <name type="scientific">Oryza sativa subsp. indica</name>
    <name type="common">Rice</name>
    <dbReference type="NCBI Taxonomy" id="39946"/>
    <lineage>
        <taxon>Eukaryota</taxon>
        <taxon>Viridiplantae</taxon>
        <taxon>Streptophyta</taxon>
        <taxon>Embryophyta</taxon>
        <taxon>Tracheophyta</taxon>
        <taxon>Spermatophyta</taxon>
        <taxon>Magnoliopsida</taxon>
        <taxon>Liliopsida</taxon>
        <taxon>Poales</taxon>
        <taxon>Poaceae</taxon>
        <taxon>BOP clade</taxon>
        <taxon>Oryzoideae</taxon>
        <taxon>Oryzeae</taxon>
        <taxon>Oryzinae</taxon>
        <taxon>Oryza</taxon>
        <taxon>Oryza sativa</taxon>
    </lineage>
</organism>
<evidence type="ECO:0000313" key="4">
    <source>
        <dbReference type="Proteomes" id="UP000007015"/>
    </source>
</evidence>
<name>B8BL22_ORYSI</name>
<dbReference type="Gramene" id="BGIOSGA035446-TA">
    <property type="protein sequence ID" value="BGIOSGA035446-PA"/>
    <property type="gene ID" value="BGIOSGA035446"/>
</dbReference>
<dbReference type="InterPro" id="IPR042099">
    <property type="entry name" value="ANL_N_sf"/>
</dbReference>
<dbReference type="SUPFAM" id="SSF56801">
    <property type="entry name" value="Acetyl-CoA synthetase-like"/>
    <property type="match status" value="2"/>
</dbReference>
<dbReference type="OMA" id="MYKEAKA"/>
<dbReference type="InterPro" id="IPR000873">
    <property type="entry name" value="AMP-dep_synth/lig_dom"/>
</dbReference>
<evidence type="ECO:0008006" key="5">
    <source>
        <dbReference type="Google" id="ProtNLM"/>
    </source>
</evidence>
<sequence length="716" mass="80213">MYTSGTTGDPKGVIITNRALIAGVMTTEHLLKVTDKVVAEDDSYFSYLPLAHIFDQVIGNYCISKGASIGFWQADIRYLMEDVQMMKPTVFCGVPRVYDRIYTGINQKIQSGGMIAKSLFQYAYNYKLGNLRKGLKQDEASPFFDKIVFSKIKEGLGGRIRLLLSGAAPLPRHVEEFMRVTSCSVLVQGYGLTESCSGCFTSIANVFSMIGSVGPPVTTIEARLESIPEMGYDALSNVPRGEICLRGHTLFSGYYKRPDLTEEVFSDGWFHTGDIGEWQPDGTMKIIDRKKNIFKLSQGEYVAVEVLESAYVQSPLVTSVWVYGNSFESFLVAVVVPEKQAIEDWAAQNNKTGNFAELCNDPKARMYIEDELNKTGKRLGLRGFEMLKAIHLETTPFSIEKDLVTPTFKLKRPQLLKYYKDCIDQLYKDAKIKEGLGGRIRLLLSGAAPLPRHVEEFMRVTSCSVLVQGYGLTESCSGCFTSIANVFSMIGSVGPPVTTIEARLESIPEMGYDALSNVPRGEICLRGHTLFSGYYKRPDLTEEVFSDGWFHTGDIGEWQPDGTMKIIDRKKNIFKLSQGEYVAVEVLESAYVQSPLVTSVWVYGNSFESFLVAVVVPEKQAIEDWAAQNNKTGNFAELCNDPKARMYIEDELNKTGKRLGLRGFEMLKAIHLETTPFSIEKDLVTPTFKLKRPQLLKYYKDCIDQLYKDAKVGNKQ</sequence>
<dbReference type="STRING" id="39946.B8BL22"/>
<protein>
    <recommendedName>
        <fullName evidence="5">Long chain acyl-CoA synthetase 2</fullName>
    </recommendedName>
</protein>
<proteinExistence type="predicted"/>
<evidence type="ECO:0000259" key="1">
    <source>
        <dbReference type="Pfam" id="PF00501"/>
    </source>
</evidence>
<evidence type="ECO:0000259" key="2">
    <source>
        <dbReference type="Pfam" id="PF13193"/>
    </source>
</evidence>
<dbReference type="PANTHER" id="PTHR43272">
    <property type="entry name" value="LONG-CHAIN-FATTY-ACID--COA LIGASE"/>
    <property type="match status" value="1"/>
</dbReference>
<feature type="domain" description="AMP-binding enzyme C-terminal" evidence="2">
    <location>
        <begin position="587"/>
        <end position="656"/>
    </location>
</feature>
<accession>B8BL22</accession>
<feature type="domain" description="AMP-binding enzyme C-terminal" evidence="2">
    <location>
        <begin position="307"/>
        <end position="376"/>
    </location>
</feature>
<dbReference type="AlphaFoldDB" id="B8BL22"/>
<dbReference type="GO" id="GO:0005783">
    <property type="term" value="C:endoplasmic reticulum"/>
    <property type="evidence" value="ECO:0007669"/>
    <property type="project" value="TreeGrafter"/>
</dbReference>